<feature type="transmembrane region" description="Helical" evidence="8">
    <location>
        <begin position="330"/>
        <end position="349"/>
    </location>
</feature>
<dbReference type="GO" id="GO:0016757">
    <property type="term" value="F:glycosyltransferase activity"/>
    <property type="evidence" value="ECO:0007669"/>
    <property type="project" value="UniProtKB-KW"/>
</dbReference>
<keyword evidence="4 9" id="KW-0808">Transferase</keyword>
<keyword evidence="5 8" id="KW-0812">Transmembrane</keyword>
<evidence type="ECO:0000256" key="1">
    <source>
        <dbReference type="ARBA" id="ARBA00004651"/>
    </source>
</evidence>
<comment type="subcellular location">
    <subcellularLocation>
        <location evidence="1">Cell membrane</location>
        <topology evidence="1">Multi-pass membrane protein</topology>
    </subcellularLocation>
</comment>
<dbReference type="Proteomes" id="UP001321580">
    <property type="component" value="Unassembled WGS sequence"/>
</dbReference>
<keyword evidence="6 8" id="KW-1133">Transmembrane helix</keyword>
<evidence type="ECO:0000313" key="10">
    <source>
        <dbReference type="Proteomes" id="UP001321580"/>
    </source>
</evidence>
<feature type="transmembrane region" description="Helical" evidence="8">
    <location>
        <begin position="29"/>
        <end position="48"/>
    </location>
</feature>
<proteinExistence type="predicted"/>
<dbReference type="PANTHER" id="PTHR33908">
    <property type="entry name" value="MANNOSYLTRANSFERASE YKCB-RELATED"/>
    <property type="match status" value="1"/>
</dbReference>
<feature type="transmembrane region" description="Helical" evidence="8">
    <location>
        <begin position="307"/>
        <end position="324"/>
    </location>
</feature>
<organism evidence="9 10">
    <name type="scientific">Lysobacter stagni</name>
    <dbReference type="NCBI Taxonomy" id="3045172"/>
    <lineage>
        <taxon>Bacteria</taxon>
        <taxon>Pseudomonadati</taxon>
        <taxon>Pseudomonadota</taxon>
        <taxon>Gammaproteobacteria</taxon>
        <taxon>Lysobacterales</taxon>
        <taxon>Lysobacteraceae</taxon>
        <taxon>Lysobacter</taxon>
    </lineage>
</organism>
<dbReference type="EMBL" id="JASGBI010000001">
    <property type="protein sequence ID" value="MDI9238734.1"/>
    <property type="molecule type" value="Genomic_DNA"/>
</dbReference>
<gene>
    <name evidence="9" type="ORF">QLQ15_07375</name>
</gene>
<evidence type="ECO:0000256" key="7">
    <source>
        <dbReference type="ARBA" id="ARBA00023136"/>
    </source>
</evidence>
<comment type="caution">
    <text evidence="9">The sequence shown here is derived from an EMBL/GenBank/DDBJ whole genome shotgun (WGS) entry which is preliminary data.</text>
</comment>
<feature type="transmembrane region" description="Helical" evidence="8">
    <location>
        <begin position="225"/>
        <end position="248"/>
    </location>
</feature>
<feature type="transmembrane region" description="Helical" evidence="8">
    <location>
        <begin position="184"/>
        <end position="205"/>
    </location>
</feature>
<dbReference type="InterPro" id="IPR050297">
    <property type="entry name" value="LipidA_mod_glycosyltrf_83"/>
</dbReference>
<feature type="transmembrane region" description="Helical" evidence="8">
    <location>
        <begin position="523"/>
        <end position="544"/>
    </location>
</feature>
<keyword evidence="3 9" id="KW-0328">Glycosyltransferase</keyword>
<evidence type="ECO:0000256" key="6">
    <source>
        <dbReference type="ARBA" id="ARBA00022989"/>
    </source>
</evidence>
<evidence type="ECO:0000313" key="9">
    <source>
        <dbReference type="EMBL" id="MDI9238734.1"/>
    </source>
</evidence>
<evidence type="ECO:0000256" key="3">
    <source>
        <dbReference type="ARBA" id="ARBA00022676"/>
    </source>
</evidence>
<sequence>MERRLIRSREAFGPGRLRAAMTWLEHPSVAALALLLTFLAFGAFWALNADPLRGDAVMATSVRATGFVPEGRDGFKAVESSVSRVLEGHIPVAADHGYVYSFTVRPVDSAAVALTVDLFGPGYDSPRQEQNLTVLGGPAPVELRGVIESGDEVPPDVSFRILHSGPPGVVIENIRIGRLNAWRLWGQHLATIALIVATLWSAWLFGGWVVRGEERQPARVATPVVALGLIFVASVALRFCVSLALPYWSGDEYVYKAIAMGLWQGGKEGIPLSDQIQHATNLPNMLYPYLIAPAFAMGESFYTGIRFINAVLVSSAVFPAYAIARRFLPLRASLVVAAASVVLPAVFISAYAVTEVLYFPLFLLCVAVGLSSLERPEAWGRAATLGLLVGALLNVRLNGIILLPAYLISLALVMRASSRGRMVALAKSAAAMLASMLVAYLAIRSLISISGTAGLGMYENHSGGWLSSAWSAAISDPRGVWKLLLGHLTILAFPFALGIATLMAMIAMPVGNSEESTRWRLHMFLLLAAAGAVAMALVFTLGVSKVDLGGLGRWHSRYYFSVFPLLLVACMAPLDRARVGGPGRWLYWLTLGVFLLAPVLFVVVHKFSADPWFGATVDSMEAHWYRAHARWLVVLAVGALLAAYLKLNRSQSAAALAVIGVWLLLANYGTWRELRDRSPGASDSHCGAVAAELLSRNPGPVAVVVSGRKGLVDNVFWLPAFPVTTRMVDANSELSAHQLANARYILADSGVTIRDATRVSGTGLCRIYKVSEHER</sequence>
<feature type="transmembrane region" description="Helical" evidence="8">
    <location>
        <begin position="652"/>
        <end position="671"/>
    </location>
</feature>
<keyword evidence="2" id="KW-1003">Cell membrane</keyword>
<protein>
    <submittedName>
        <fullName evidence="9">Glycosyltransferase family 39 protein</fullName>
        <ecNumber evidence="9">2.4.-.-</ecNumber>
    </submittedName>
</protein>
<accession>A0ABT6XF06</accession>
<feature type="transmembrane region" description="Helical" evidence="8">
    <location>
        <begin position="484"/>
        <end position="511"/>
    </location>
</feature>
<evidence type="ECO:0000256" key="8">
    <source>
        <dbReference type="SAM" id="Phobius"/>
    </source>
</evidence>
<evidence type="ECO:0000256" key="4">
    <source>
        <dbReference type="ARBA" id="ARBA00022679"/>
    </source>
</evidence>
<dbReference type="PANTHER" id="PTHR33908:SF11">
    <property type="entry name" value="MEMBRANE PROTEIN"/>
    <property type="match status" value="1"/>
</dbReference>
<name>A0ABT6XF06_9GAMM</name>
<feature type="transmembrane region" description="Helical" evidence="8">
    <location>
        <begin position="586"/>
        <end position="607"/>
    </location>
</feature>
<dbReference type="EC" id="2.4.-.-" evidence="9"/>
<keyword evidence="7 8" id="KW-0472">Membrane</keyword>
<dbReference type="RefSeq" id="WP_283212181.1">
    <property type="nucleotide sequence ID" value="NZ_JASGBI010000001.1"/>
</dbReference>
<feature type="transmembrane region" description="Helical" evidence="8">
    <location>
        <begin position="627"/>
        <end position="645"/>
    </location>
</feature>
<evidence type="ECO:0000256" key="5">
    <source>
        <dbReference type="ARBA" id="ARBA00022692"/>
    </source>
</evidence>
<keyword evidence="10" id="KW-1185">Reference proteome</keyword>
<reference evidence="9 10" key="1">
    <citation type="submission" date="2023-05" db="EMBL/GenBank/DDBJ databases">
        <title>Lysobacter sp. strain LF1 Genome sequencing and assembly.</title>
        <authorList>
            <person name="Jung Y."/>
        </authorList>
    </citation>
    <scope>NUCLEOTIDE SEQUENCE [LARGE SCALE GENOMIC DNA]</scope>
    <source>
        <strain evidence="9 10">LF1</strain>
    </source>
</reference>
<feature type="transmembrane region" description="Helical" evidence="8">
    <location>
        <begin position="385"/>
        <end position="412"/>
    </location>
</feature>
<evidence type="ECO:0000256" key="2">
    <source>
        <dbReference type="ARBA" id="ARBA00022475"/>
    </source>
</evidence>
<feature type="transmembrane region" description="Helical" evidence="8">
    <location>
        <begin position="556"/>
        <end position="574"/>
    </location>
</feature>